<proteinExistence type="predicted"/>
<dbReference type="Gene3D" id="3.90.230.10">
    <property type="entry name" value="Creatinase/methionine aminopeptidase superfamily"/>
    <property type="match status" value="1"/>
</dbReference>
<evidence type="ECO:0000259" key="1">
    <source>
        <dbReference type="Pfam" id="PF00557"/>
    </source>
</evidence>
<dbReference type="InterPro" id="IPR050659">
    <property type="entry name" value="Peptidase_M24B"/>
</dbReference>
<organism evidence="2 3">
    <name type="scientific">Geomonas anaerohicana</name>
    <dbReference type="NCBI Taxonomy" id="2798583"/>
    <lineage>
        <taxon>Bacteria</taxon>
        <taxon>Pseudomonadati</taxon>
        <taxon>Thermodesulfobacteriota</taxon>
        <taxon>Desulfuromonadia</taxon>
        <taxon>Geobacterales</taxon>
        <taxon>Geobacteraceae</taxon>
        <taxon>Geomonas</taxon>
    </lineage>
</organism>
<gene>
    <name evidence="2" type="ORF">JFN91_18960</name>
</gene>
<sequence length="363" mass="39604">MNGVTRGDEAAEKVRLIRESLCPDMAVRLKGIDWFAWITAGGSNEVLLAAETGIAEVLITPDGAFVVTNEIEAQRLADEQLPEGFQLRVLPWAYPSQIDVVLRELAHGLPVCSDRPSEGEHELPAPLQAARRVLTEAELQRYRSVGLLAAQAMTEVLTQAQPQWSERQLAGAGARALLSRGLAPALILAAGERRCQLYRHPLPSDAPLGSHAMLVFCARGFGLYANLTRFVAFGPLADEEKERHRLVREIEARVLALSRPGEQLNEIYRELSYAYAGLGFGEAIREHHQGGTTGYLSREAIAGPESQEVLQAGMAVAWNPSLPGAKIEDTFLITETGLVNLTLDPVWPTTPVAGLERPLVWQG</sequence>
<keyword evidence="3" id="KW-1185">Reference proteome</keyword>
<accession>A0ABS0YJ06</accession>
<evidence type="ECO:0000313" key="2">
    <source>
        <dbReference type="EMBL" id="MBJ6752304.1"/>
    </source>
</evidence>
<dbReference type="InterPro" id="IPR000994">
    <property type="entry name" value="Pept_M24"/>
</dbReference>
<dbReference type="PANTHER" id="PTHR46112:SF2">
    <property type="entry name" value="XAA-PRO AMINOPEPTIDASE P-RELATED"/>
    <property type="match status" value="1"/>
</dbReference>
<dbReference type="EMBL" id="JAEMHL010000013">
    <property type="protein sequence ID" value="MBJ6752304.1"/>
    <property type="molecule type" value="Genomic_DNA"/>
</dbReference>
<evidence type="ECO:0000313" key="3">
    <source>
        <dbReference type="Proteomes" id="UP000614714"/>
    </source>
</evidence>
<dbReference type="RefSeq" id="WP_199390714.1">
    <property type="nucleotide sequence ID" value="NZ_JAEMHL010000013.1"/>
</dbReference>
<dbReference type="Proteomes" id="UP000614714">
    <property type="component" value="Unassembled WGS sequence"/>
</dbReference>
<name>A0ABS0YJ06_9BACT</name>
<protein>
    <submittedName>
        <fullName evidence="2">M24 family metallopeptidase</fullName>
    </submittedName>
</protein>
<reference evidence="2 3" key="1">
    <citation type="submission" date="2020-12" db="EMBL/GenBank/DDBJ databases">
        <title>Geomonas sp. Red421, isolated from paddy soil.</title>
        <authorList>
            <person name="Xu Z."/>
            <person name="Zhang Z."/>
            <person name="Masuda Y."/>
            <person name="Itoh H."/>
            <person name="Senoo K."/>
        </authorList>
    </citation>
    <scope>NUCLEOTIDE SEQUENCE [LARGE SCALE GENOMIC DNA]</scope>
    <source>
        <strain evidence="2 3">Red421</strain>
    </source>
</reference>
<dbReference type="CDD" id="cd01066">
    <property type="entry name" value="APP_MetAP"/>
    <property type="match status" value="1"/>
</dbReference>
<dbReference type="InterPro" id="IPR036005">
    <property type="entry name" value="Creatinase/aminopeptidase-like"/>
</dbReference>
<feature type="domain" description="Peptidase M24" evidence="1">
    <location>
        <begin position="141"/>
        <end position="335"/>
    </location>
</feature>
<dbReference type="PANTHER" id="PTHR46112">
    <property type="entry name" value="AMINOPEPTIDASE"/>
    <property type="match status" value="1"/>
</dbReference>
<comment type="caution">
    <text evidence="2">The sequence shown here is derived from an EMBL/GenBank/DDBJ whole genome shotgun (WGS) entry which is preliminary data.</text>
</comment>
<dbReference type="SUPFAM" id="SSF55920">
    <property type="entry name" value="Creatinase/aminopeptidase"/>
    <property type="match status" value="1"/>
</dbReference>
<dbReference type="Pfam" id="PF00557">
    <property type="entry name" value="Peptidase_M24"/>
    <property type="match status" value="1"/>
</dbReference>